<keyword evidence="6" id="KW-0131">Cell cycle</keyword>
<dbReference type="EC" id="3.1.3.48" evidence="2"/>
<dbReference type="SMART" id="SM00450">
    <property type="entry name" value="RHOD"/>
    <property type="match status" value="1"/>
</dbReference>
<evidence type="ECO:0000256" key="1">
    <source>
        <dbReference type="ARBA" id="ARBA00011065"/>
    </source>
</evidence>
<dbReference type="SUPFAM" id="SSF52821">
    <property type="entry name" value="Rhodanese/Cell cycle control phosphatase"/>
    <property type="match status" value="1"/>
</dbReference>
<dbReference type="FunFam" id="3.40.250.10:FF:000036">
    <property type="entry name" value="M-phase inducer phosphatase"/>
    <property type="match status" value="1"/>
</dbReference>
<comment type="similarity">
    <text evidence="1">Belongs to the MPI phosphatase family.</text>
</comment>
<evidence type="ECO:0000256" key="8">
    <source>
        <dbReference type="SAM" id="MobiDB-lite"/>
    </source>
</evidence>
<keyword evidence="5" id="KW-0904">Protein phosphatase</keyword>
<gene>
    <name evidence="10" type="ORF">g.40129</name>
</gene>
<dbReference type="GO" id="GO:0010971">
    <property type="term" value="P:positive regulation of G2/M transition of mitotic cell cycle"/>
    <property type="evidence" value="ECO:0007669"/>
    <property type="project" value="TreeGrafter"/>
</dbReference>
<evidence type="ECO:0000256" key="7">
    <source>
        <dbReference type="ARBA" id="ARBA00051722"/>
    </source>
</evidence>
<dbReference type="EMBL" id="GECU01037133">
    <property type="protein sequence ID" value="JAS70573.1"/>
    <property type="molecule type" value="Transcribed_RNA"/>
</dbReference>
<dbReference type="GO" id="GO:0009794">
    <property type="term" value="P:regulation of mitotic cell cycle, embryonic"/>
    <property type="evidence" value="ECO:0007669"/>
    <property type="project" value="UniProtKB-ARBA"/>
</dbReference>
<dbReference type="GO" id="GO:0032502">
    <property type="term" value="P:developmental process"/>
    <property type="evidence" value="ECO:0007669"/>
    <property type="project" value="UniProtKB-ARBA"/>
</dbReference>
<feature type="region of interest" description="Disordered" evidence="8">
    <location>
        <begin position="137"/>
        <end position="182"/>
    </location>
</feature>
<comment type="catalytic activity">
    <reaction evidence="7">
        <text>O-phospho-L-tyrosyl-[protein] + H2O = L-tyrosyl-[protein] + phosphate</text>
        <dbReference type="Rhea" id="RHEA:10684"/>
        <dbReference type="Rhea" id="RHEA-COMP:10136"/>
        <dbReference type="Rhea" id="RHEA-COMP:20101"/>
        <dbReference type="ChEBI" id="CHEBI:15377"/>
        <dbReference type="ChEBI" id="CHEBI:43474"/>
        <dbReference type="ChEBI" id="CHEBI:46858"/>
        <dbReference type="ChEBI" id="CHEBI:61978"/>
        <dbReference type="EC" id="3.1.3.48"/>
    </reaction>
</comment>
<dbReference type="InterPro" id="IPR036873">
    <property type="entry name" value="Rhodanese-like_dom_sf"/>
</dbReference>
<proteinExistence type="inferred from homology"/>
<dbReference type="InterPro" id="IPR001763">
    <property type="entry name" value="Rhodanese-like_dom"/>
</dbReference>
<feature type="region of interest" description="Disordered" evidence="8">
    <location>
        <begin position="104"/>
        <end position="124"/>
    </location>
</feature>
<feature type="domain" description="Rhodanese" evidence="9">
    <location>
        <begin position="403"/>
        <end position="512"/>
    </location>
</feature>
<dbReference type="GO" id="GO:0000086">
    <property type="term" value="P:G2/M transition of mitotic cell cycle"/>
    <property type="evidence" value="ECO:0007669"/>
    <property type="project" value="TreeGrafter"/>
</dbReference>
<dbReference type="CDD" id="cd01530">
    <property type="entry name" value="Cdc25"/>
    <property type="match status" value="1"/>
</dbReference>
<dbReference type="InterPro" id="IPR000751">
    <property type="entry name" value="MPI_Phosphatase"/>
</dbReference>
<dbReference type="PROSITE" id="PS50206">
    <property type="entry name" value="RHODANESE_3"/>
    <property type="match status" value="1"/>
</dbReference>
<dbReference type="GO" id="GO:0005634">
    <property type="term" value="C:nucleus"/>
    <property type="evidence" value="ECO:0007669"/>
    <property type="project" value="TreeGrafter"/>
</dbReference>
<dbReference type="PANTHER" id="PTHR10828:SF76">
    <property type="entry name" value="M-PHASE INDUCER PHOSPHATASE"/>
    <property type="match status" value="1"/>
</dbReference>
<sequence length="557" mass="62068">MENLPSVGFESPFSDHPVKNSPMTDLAINLSSTNIGARRRLTLSSESSCSNPGSPMTISPLMTSSADRCGMNPARLLKSNLKFTPISSQTPTVPRQGVPRRLSHLGDENYNPMQTSPIKPSVSPSKFLAVRQLGSSIRSRQPLEDQDPNSQDSGYCHSEDSKSISSSSDFHFAAPSGLAPRRNTVESPHVVRLSSSSSLESCDDGFTDFISPLQDEEAQLPPGLGSLIKDPIINHGISTEASFFSFSHQISENISPMSPLQEEKPRKRVSTTPLDITPVSKRHKAIQDNISVSVLSQLTPQRTQQHTLFQYGFKRLSEPRPQLSHSVSLEDPVTPPPRPKFRHCLSESEAVIKRALHRATEEELIGDFSRSFALPLVAGSHQDLKSITPHTLARLINGEFADAIASFQIIDCRYPYEYEGGHIRGARNVYTKDQVMKEFLENRGPAHTRDSGKRDIVVFHCEFSSERGPGLSRFLRSKDRENNAYPALHHPEVYLLEGGYKAFFNTHSELCEPCAYRKMVDADKEQLQHFRAKSKTWSGDKSNRTIKRTTSFKRLGL</sequence>
<dbReference type="PANTHER" id="PTHR10828">
    <property type="entry name" value="M-PHASE INDUCER PHOSPHATASE DUAL SPECIFICITY PHOSPHATASE CDC25"/>
    <property type="match status" value="1"/>
</dbReference>
<evidence type="ECO:0000256" key="4">
    <source>
        <dbReference type="ARBA" id="ARBA00022801"/>
    </source>
</evidence>
<reference evidence="10" key="1">
    <citation type="submission" date="2015-11" db="EMBL/GenBank/DDBJ databases">
        <title>De novo transcriptome assembly of four potential Pierce s Disease insect vectors from Arizona vineyards.</title>
        <authorList>
            <person name="Tassone E.E."/>
        </authorList>
    </citation>
    <scope>NUCLEOTIDE SEQUENCE</scope>
</reference>
<evidence type="ECO:0000256" key="2">
    <source>
        <dbReference type="ARBA" id="ARBA00013064"/>
    </source>
</evidence>
<protein>
    <recommendedName>
        <fullName evidence="2">protein-tyrosine-phosphatase</fullName>
        <ecNumber evidence="2">3.1.3.48</ecNumber>
    </recommendedName>
</protein>
<dbReference type="Gene3D" id="3.40.250.10">
    <property type="entry name" value="Rhodanese-like domain"/>
    <property type="match status" value="1"/>
</dbReference>
<keyword evidence="4" id="KW-0378">Hydrolase</keyword>
<evidence type="ECO:0000256" key="3">
    <source>
        <dbReference type="ARBA" id="ARBA00022618"/>
    </source>
</evidence>
<evidence type="ECO:0000259" key="9">
    <source>
        <dbReference type="PROSITE" id="PS50206"/>
    </source>
</evidence>
<organism evidence="10">
    <name type="scientific">Homalodisca liturata</name>
    <dbReference type="NCBI Taxonomy" id="320908"/>
    <lineage>
        <taxon>Eukaryota</taxon>
        <taxon>Metazoa</taxon>
        <taxon>Ecdysozoa</taxon>
        <taxon>Arthropoda</taxon>
        <taxon>Hexapoda</taxon>
        <taxon>Insecta</taxon>
        <taxon>Pterygota</taxon>
        <taxon>Neoptera</taxon>
        <taxon>Paraneoptera</taxon>
        <taxon>Hemiptera</taxon>
        <taxon>Auchenorrhyncha</taxon>
        <taxon>Membracoidea</taxon>
        <taxon>Cicadellidae</taxon>
        <taxon>Cicadellinae</taxon>
        <taxon>Proconiini</taxon>
        <taxon>Homalodisca</taxon>
    </lineage>
</organism>
<dbReference type="PRINTS" id="PR00716">
    <property type="entry name" value="MPIPHPHTASE"/>
</dbReference>
<keyword evidence="3" id="KW-0132">Cell division</keyword>
<evidence type="ECO:0000256" key="6">
    <source>
        <dbReference type="ARBA" id="ARBA00023306"/>
    </source>
</evidence>
<dbReference type="GO" id="GO:0110032">
    <property type="term" value="P:positive regulation of G2/MI transition of meiotic cell cycle"/>
    <property type="evidence" value="ECO:0007669"/>
    <property type="project" value="TreeGrafter"/>
</dbReference>
<dbReference type="Pfam" id="PF00581">
    <property type="entry name" value="Rhodanese"/>
    <property type="match status" value="1"/>
</dbReference>
<name>A0A1B6H7I7_9HEMI</name>
<dbReference type="AlphaFoldDB" id="A0A1B6H7I7"/>
<dbReference type="GO" id="GO:0004725">
    <property type="term" value="F:protein tyrosine phosphatase activity"/>
    <property type="evidence" value="ECO:0007669"/>
    <property type="project" value="UniProtKB-EC"/>
</dbReference>
<evidence type="ECO:0000256" key="5">
    <source>
        <dbReference type="ARBA" id="ARBA00022912"/>
    </source>
</evidence>
<evidence type="ECO:0000313" key="10">
    <source>
        <dbReference type="EMBL" id="JAS70573.1"/>
    </source>
</evidence>
<dbReference type="GO" id="GO:0005737">
    <property type="term" value="C:cytoplasm"/>
    <property type="evidence" value="ECO:0007669"/>
    <property type="project" value="TreeGrafter"/>
</dbReference>
<dbReference type="GO" id="GO:0010256">
    <property type="term" value="P:endomembrane system organization"/>
    <property type="evidence" value="ECO:0007669"/>
    <property type="project" value="UniProtKB-ARBA"/>
</dbReference>
<accession>A0A1B6H7I7</accession>
<feature type="region of interest" description="Disordered" evidence="8">
    <location>
        <begin position="1"/>
        <end position="20"/>
    </location>
</feature>
<feature type="compositionally biased region" description="Polar residues" evidence="8">
    <location>
        <begin position="111"/>
        <end position="124"/>
    </location>
</feature>
<dbReference type="GO" id="GO:0051301">
    <property type="term" value="P:cell division"/>
    <property type="evidence" value="ECO:0007669"/>
    <property type="project" value="UniProtKB-KW"/>
</dbReference>